<evidence type="ECO:0000256" key="1">
    <source>
        <dbReference type="ARBA" id="ARBA00023015"/>
    </source>
</evidence>
<dbReference type="GO" id="GO:0006355">
    <property type="term" value="P:regulation of DNA-templated transcription"/>
    <property type="evidence" value="ECO:0007669"/>
    <property type="project" value="InterPro"/>
</dbReference>
<dbReference type="STRING" id="1121322.SAMN02745136_03405"/>
<gene>
    <name evidence="5" type="ORF">SAMN02745136_03405</name>
</gene>
<keyword evidence="2" id="KW-0238">DNA-binding</keyword>
<evidence type="ECO:0000313" key="5">
    <source>
        <dbReference type="EMBL" id="SHK80450.1"/>
    </source>
</evidence>
<dbReference type="EMBL" id="FRAC01000017">
    <property type="protein sequence ID" value="SHK80450.1"/>
    <property type="molecule type" value="Genomic_DNA"/>
</dbReference>
<dbReference type="AlphaFoldDB" id="A0A1M6VG43"/>
<organism evidence="5 6">
    <name type="scientific">Anaerocolumna jejuensis DSM 15929</name>
    <dbReference type="NCBI Taxonomy" id="1121322"/>
    <lineage>
        <taxon>Bacteria</taxon>
        <taxon>Bacillati</taxon>
        <taxon>Bacillota</taxon>
        <taxon>Clostridia</taxon>
        <taxon>Lachnospirales</taxon>
        <taxon>Lachnospiraceae</taxon>
        <taxon>Anaerocolumna</taxon>
    </lineage>
</organism>
<dbReference type="CDD" id="cd06170">
    <property type="entry name" value="LuxR_C_like"/>
    <property type="match status" value="1"/>
</dbReference>
<dbReference type="PANTHER" id="PTHR44688">
    <property type="entry name" value="DNA-BINDING TRANSCRIPTIONAL ACTIVATOR DEVR_DOSR"/>
    <property type="match status" value="1"/>
</dbReference>
<dbReference type="Gene3D" id="1.10.10.10">
    <property type="entry name" value="Winged helix-like DNA-binding domain superfamily/Winged helix DNA-binding domain"/>
    <property type="match status" value="1"/>
</dbReference>
<name>A0A1M6VG43_9FIRM</name>
<keyword evidence="1" id="KW-0805">Transcription regulation</keyword>
<evidence type="ECO:0000313" key="6">
    <source>
        <dbReference type="Proteomes" id="UP000184386"/>
    </source>
</evidence>
<dbReference type="InterPro" id="IPR016032">
    <property type="entry name" value="Sig_transdc_resp-reg_C-effctor"/>
</dbReference>
<dbReference type="SUPFAM" id="SSF46894">
    <property type="entry name" value="C-terminal effector domain of the bipartite response regulators"/>
    <property type="match status" value="1"/>
</dbReference>
<dbReference type="RefSeq" id="WP_073278049.1">
    <property type="nucleotide sequence ID" value="NZ_FRAC01000017.1"/>
</dbReference>
<feature type="domain" description="HTH luxR-type" evidence="4">
    <location>
        <begin position="297"/>
        <end position="362"/>
    </location>
</feature>
<dbReference type="InterPro" id="IPR000792">
    <property type="entry name" value="Tscrpt_reg_LuxR_C"/>
</dbReference>
<keyword evidence="6" id="KW-1185">Reference proteome</keyword>
<dbReference type="Pfam" id="PF00196">
    <property type="entry name" value="GerE"/>
    <property type="match status" value="1"/>
</dbReference>
<dbReference type="OrthoDB" id="1662986at2"/>
<evidence type="ECO:0000256" key="2">
    <source>
        <dbReference type="ARBA" id="ARBA00023125"/>
    </source>
</evidence>
<protein>
    <submittedName>
        <fullName evidence="5">Regulatory protein, luxR family</fullName>
    </submittedName>
</protein>
<reference evidence="5 6" key="1">
    <citation type="submission" date="2016-11" db="EMBL/GenBank/DDBJ databases">
        <authorList>
            <person name="Jaros S."/>
            <person name="Januszkiewicz K."/>
            <person name="Wedrychowicz H."/>
        </authorList>
    </citation>
    <scope>NUCLEOTIDE SEQUENCE [LARGE SCALE GENOMIC DNA]</scope>
    <source>
        <strain evidence="5 6">DSM 15929</strain>
    </source>
</reference>
<dbReference type="PROSITE" id="PS50043">
    <property type="entry name" value="HTH_LUXR_2"/>
    <property type="match status" value="1"/>
</dbReference>
<dbReference type="SMART" id="SM00421">
    <property type="entry name" value="HTH_LUXR"/>
    <property type="match status" value="1"/>
</dbReference>
<dbReference type="PANTHER" id="PTHR44688:SF16">
    <property type="entry name" value="DNA-BINDING TRANSCRIPTIONAL ACTIVATOR DEVR_DOSR"/>
    <property type="match status" value="1"/>
</dbReference>
<evidence type="ECO:0000256" key="3">
    <source>
        <dbReference type="ARBA" id="ARBA00023163"/>
    </source>
</evidence>
<accession>A0A1M6VG43</accession>
<dbReference type="PRINTS" id="PR00038">
    <property type="entry name" value="HTHLUXR"/>
</dbReference>
<sequence length="365" mass="42073">MTESNSLTQDDYKNLLAFSGSLNPYDINFRKTAMEDLLKFFPFDGAAFPLVDDNGYYKHLVYVNFTPVSIESYERDCYKKDFFAPANLKEASGKSVFTIEDFTSYMEYETSSLYSQCLYFNGFYYEALVLLRDEENKPLGAVAVYHGRQSSGFTLREQKLLEEIGMIMEKATRIHLKHLSMQNNLVFLNRIFTRHPIGMIICDENFNIQEINQEAYQTMEALGMAAEKEEAKRLLTDYILPAYQEGGANRFCLRLAGGLEVFLENIIIKEQITGSFITRYAIFLDFSMGSSRTSWTAYLTEKGLTRRESEVAGYLSQGFEIREIAEKLSISANTVKRHKESVYHKLSVNRVSQLLLLYQEVNNSW</sequence>
<dbReference type="Proteomes" id="UP000184386">
    <property type="component" value="Unassembled WGS sequence"/>
</dbReference>
<proteinExistence type="predicted"/>
<keyword evidence="3" id="KW-0804">Transcription</keyword>
<evidence type="ECO:0000259" key="4">
    <source>
        <dbReference type="PROSITE" id="PS50043"/>
    </source>
</evidence>
<dbReference type="GO" id="GO:0003677">
    <property type="term" value="F:DNA binding"/>
    <property type="evidence" value="ECO:0007669"/>
    <property type="project" value="UniProtKB-KW"/>
</dbReference>
<dbReference type="InterPro" id="IPR036388">
    <property type="entry name" value="WH-like_DNA-bd_sf"/>
</dbReference>